<dbReference type="Proteomes" id="UP000656732">
    <property type="component" value="Unassembled WGS sequence"/>
</dbReference>
<dbReference type="EMBL" id="BMTU01000004">
    <property type="protein sequence ID" value="GGQ78652.1"/>
    <property type="molecule type" value="Genomic_DNA"/>
</dbReference>
<proteinExistence type="predicted"/>
<protein>
    <submittedName>
        <fullName evidence="2">Uncharacterized protein</fullName>
    </submittedName>
</protein>
<name>A0A918EVL7_9ACTN</name>
<reference evidence="2" key="2">
    <citation type="submission" date="2020-09" db="EMBL/GenBank/DDBJ databases">
        <authorList>
            <person name="Sun Q."/>
            <person name="Ohkuma M."/>
        </authorList>
    </citation>
    <scope>NUCLEOTIDE SEQUENCE</scope>
    <source>
        <strain evidence="2">JCM 4403</strain>
    </source>
</reference>
<organism evidence="2 3">
    <name type="scientific">Streptomyces pilosus</name>
    <dbReference type="NCBI Taxonomy" id="28893"/>
    <lineage>
        <taxon>Bacteria</taxon>
        <taxon>Bacillati</taxon>
        <taxon>Actinomycetota</taxon>
        <taxon>Actinomycetes</taxon>
        <taxon>Kitasatosporales</taxon>
        <taxon>Streptomycetaceae</taxon>
        <taxon>Streptomyces</taxon>
    </lineage>
</organism>
<feature type="transmembrane region" description="Helical" evidence="1">
    <location>
        <begin position="29"/>
        <end position="45"/>
    </location>
</feature>
<evidence type="ECO:0000313" key="3">
    <source>
        <dbReference type="Proteomes" id="UP000656732"/>
    </source>
</evidence>
<gene>
    <name evidence="2" type="ORF">GCM10010280_26540</name>
</gene>
<keyword evidence="1" id="KW-1133">Transmembrane helix</keyword>
<keyword evidence="3" id="KW-1185">Reference proteome</keyword>
<dbReference type="RefSeq" id="WP_229846791.1">
    <property type="nucleotide sequence ID" value="NZ_BMTE01000002.1"/>
</dbReference>
<dbReference type="AlphaFoldDB" id="A0A918EVL7"/>
<evidence type="ECO:0000313" key="2">
    <source>
        <dbReference type="EMBL" id="GGQ78652.1"/>
    </source>
</evidence>
<reference evidence="2" key="1">
    <citation type="journal article" date="2014" name="Int. J. Syst. Evol. Microbiol.">
        <title>Complete genome sequence of Corynebacterium casei LMG S-19264T (=DSM 44701T), isolated from a smear-ripened cheese.</title>
        <authorList>
            <consortium name="US DOE Joint Genome Institute (JGI-PGF)"/>
            <person name="Walter F."/>
            <person name="Albersmeier A."/>
            <person name="Kalinowski J."/>
            <person name="Ruckert C."/>
        </authorList>
    </citation>
    <scope>NUCLEOTIDE SEQUENCE</scope>
    <source>
        <strain evidence="2">JCM 4403</strain>
    </source>
</reference>
<evidence type="ECO:0000256" key="1">
    <source>
        <dbReference type="SAM" id="Phobius"/>
    </source>
</evidence>
<comment type="caution">
    <text evidence="2">The sequence shown here is derived from an EMBL/GenBank/DDBJ whole genome shotgun (WGS) entry which is preliminary data.</text>
</comment>
<keyword evidence="1" id="KW-0812">Transmembrane</keyword>
<sequence length="137" mass="14580">MGQEPDAAEQLRVIDEAPALAKAGSPGERALGVLSAVALFAVLAVSSVNRVPVLLGCAVLAGALALVLRWRWFHLRAPGRRPHTRAEEAVFLFAPVTLAIPGLKVLWDNPADTTAAFVSAAVPAVVLAVYLVLRWRR</sequence>
<accession>A0A918EVL7</accession>
<keyword evidence="1" id="KW-0472">Membrane</keyword>
<feature type="transmembrane region" description="Helical" evidence="1">
    <location>
        <begin position="113"/>
        <end position="133"/>
    </location>
</feature>
<feature type="transmembrane region" description="Helical" evidence="1">
    <location>
        <begin position="51"/>
        <end position="68"/>
    </location>
</feature>